<dbReference type="Pfam" id="PF07690">
    <property type="entry name" value="MFS_1"/>
    <property type="match status" value="1"/>
</dbReference>
<dbReference type="PANTHER" id="PTHR11662:SF399">
    <property type="entry name" value="FI19708P1-RELATED"/>
    <property type="match status" value="1"/>
</dbReference>
<dbReference type="InterPro" id="IPR011701">
    <property type="entry name" value="MFS"/>
</dbReference>
<organism evidence="8 9">
    <name type="scientific">Pararobbsia alpina</name>
    <dbReference type="NCBI Taxonomy" id="621374"/>
    <lineage>
        <taxon>Bacteria</taxon>
        <taxon>Pseudomonadati</taxon>
        <taxon>Pseudomonadota</taxon>
        <taxon>Betaproteobacteria</taxon>
        <taxon>Burkholderiales</taxon>
        <taxon>Burkholderiaceae</taxon>
        <taxon>Pararobbsia</taxon>
    </lineage>
</organism>
<dbReference type="GO" id="GO:0005886">
    <property type="term" value="C:plasma membrane"/>
    <property type="evidence" value="ECO:0007669"/>
    <property type="project" value="UniProtKB-SubCell"/>
</dbReference>
<feature type="transmembrane region" description="Helical" evidence="6">
    <location>
        <begin position="307"/>
        <end position="325"/>
    </location>
</feature>
<feature type="transmembrane region" description="Helical" evidence="6">
    <location>
        <begin position="7"/>
        <end position="25"/>
    </location>
</feature>
<evidence type="ECO:0000313" key="8">
    <source>
        <dbReference type="EMBL" id="CAB3782756.1"/>
    </source>
</evidence>
<feature type="domain" description="Major facilitator superfamily (MFS) profile" evidence="7">
    <location>
        <begin position="9"/>
        <end position="421"/>
    </location>
</feature>
<evidence type="ECO:0000256" key="1">
    <source>
        <dbReference type="ARBA" id="ARBA00004651"/>
    </source>
</evidence>
<keyword evidence="3 6" id="KW-0812">Transmembrane</keyword>
<feature type="transmembrane region" description="Helical" evidence="6">
    <location>
        <begin position="234"/>
        <end position="254"/>
    </location>
</feature>
<feature type="transmembrane region" description="Helical" evidence="6">
    <location>
        <begin position="45"/>
        <end position="65"/>
    </location>
</feature>
<evidence type="ECO:0000259" key="7">
    <source>
        <dbReference type="PROSITE" id="PS50850"/>
    </source>
</evidence>
<evidence type="ECO:0000256" key="2">
    <source>
        <dbReference type="ARBA" id="ARBA00022475"/>
    </source>
</evidence>
<protein>
    <submittedName>
        <fullName evidence="8">Putative glucarate transporter</fullName>
    </submittedName>
</protein>
<dbReference type="RefSeq" id="WP_175104119.1">
    <property type="nucleotide sequence ID" value="NZ_CADIKM010000005.1"/>
</dbReference>
<evidence type="ECO:0000313" key="9">
    <source>
        <dbReference type="Proteomes" id="UP000494115"/>
    </source>
</evidence>
<dbReference type="PIRSF" id="PIRSF002808">
    <property type="entry name" value="Hexose_phosphate_transp"/>
    <property type="match status" value="1"/>
</dbReference>
<keyword evidence="4 6" id="KW-1133">Transmembrane helix</keyword>
<gene>
    <name evidence="8" type="primary">gudP_1</name>
    <name evidence="8" type="ORF">LMG28138_01492</name>
</gene>
<dbReference type="InterPro" id="IPR000849">
    <property type="entry name" value="Sugar_P_transporter"/>
</dbReference>
<evidence type="ECO:0000256" key="5">
    <source>
        <dbReference type="ARBA" id="ARBA00023136"/>
    </source>
</evidence>
<feature type="transmembrane region" description="Helical" evidence="6">
    <location>
        <begin position="364"/>
        <end position="389"/>
    </location>
</feature>
<feature type="transmembrane region" description="Helical" evidence="6">
    <location>
        <begin position="163"/>
        <end position="183"/>
    </location>
</feature>
<keyword evidence="9" id="KW-1185">Reference proteome</keyword>
<dbReference type="InterPro" id="IPR020846">
    <property type="entry name" value="MFS_dom"/>
</dbReference>
<dbReference type="InterPro" id="IPR036259">
    <property type="entry name" value="MFS_trans_sf"/>
</dbReference>
<feature type="transmembrane region" description="Helical" evidence="6">
    <location>
        <begin position="133"/>
        <end position="157"/>
    </location>
</feature>
<name>A0A6S7AZ76_9BURK</name>
<evidence type="ECO:0000256" key="6">
    <source>
        <dbReference type="SAM" id="Phobius"/>
    </source>
</evidence>
<dbReference type="EMBL" id="CADIKM010000005">
    <property type="protein sequence ID" value="CAB3782756.1"/>
    <property type="molecule type" value="Genomic_DNA"/>
</dbReference>
<dbReference type="PROSITE" id="PS50850">
    <property type="entry name" value="MFS"/>
    <property type="match status" value="1"/>
</dbReference>
<feature type="transmembrane region" description="Helical" evidence="6">
    <location>
        <begin position="331"/>
        <end position="352"/>
    </location>
</feature>
<dbReference type="GO" id="GO:0022857">
    <property type="term" value="F:transmembrane transporter activity"/>
    <property type="evidence" value="ECO:0007669"/>
    <property type="project" value="InterPro"/>
</dbReference>
<keyword evidence="5 6" id="KW-0472">Membrane</keyword>
<sequence>MVVGKRHVVYLAMFIMNMVNYADRINLSMGAASIADTFRLTPVQMGYMFSSFLWTYLLCVLPAGVVADRFGARNVTAAALTIWSVGSLLSGGASTFVQLLGSRLILGIGEAASYPVGGRIIRDWAPRAERGLAAAILNAGAYAGPALGGIMVGWLITTMGWRGSFVVTGGFGVVLGILWWLLYRTPEQARWISKEERALLRPNDAVAPRKTVDRVDAKQGLQTFKALLVSKTMWGLALAQGCAGYTLYLFLTWLPAYLERDRGVSILKSGIFMAGPYICACVFGIVLGWLSDALLTEESRKRGARRNLISVMLLVAAVVLFIPMVKSTVVIIAIVAVALTCVSTAMSMNIALTTDLLRGSSSEGLAVATLIFGGNVFGLAAPIATGYAVSFSGNFSVAFMIAGVLLLVGALICILLTRSPISTSGAAFQSNVAGHLPANAE</sequence>
<dbReference type="PANTHER" id="PTHR11662">
    <property type="entry name" value="SOLUTE CARRIER FAMILY 17"/>
    <property type="match status" value="1"/>
</dbReference>
<accession>A0A6S7AZ76</accession>
<comment type="subcellular location">
    <subcellularLocation>
        <location evidence="1">Cell membrane</location>
        <topology evidence="1">Multi-pass membrane protein</topology>
    </subcellularLocation>
</comment>
<keyword evidence="2" id="KW-1003">Cell membrane</keyword>
<feature type="transmembrane region" description="Helical" evidence="6">
    <location>
        <begin position="274"/>
        <end position="295"/>
    </location>
</feature>
<dbReference type="Gene3D" id="1.20.1250.20">
    <property type="entry name" value="MFS general substrate transporter like domains"/>
    <property type="match status" value="2"/>
</dbReference>
<dbReference type="Proteomes" id="UP000494115">
    <property type="component" value="Unassembled WGS sequence"/>
</dbReference>
<proteinExistence type="predicted"/>
<evidence type="ECO:0000256" key="4">
    <source>
        <dbReference type="ARBA" id="ARBA00022989"/>
    </source>
</evidence>
<dbReference type="SUPFAM" id="SSF103473">
    <property type="entry name" value="MFS general substrate transporter"/>
    <property type="match status" value="1"/>
</dbReference>
<dbReference type="InterPro" id="IPR050382">
    <property type="entry name" value="MFS_Na/Anion_cotransporter"/>
</dbReference>
<feature type="transmembrane region" description="Helical" evidence="6">
    <location>
        <begin position="395"/>
        <end position="416"/>
    </location>
</feature>
<evidence type="ECO:0000256" key="3">
    <source>
        <dbReference type="ARBA" id="ARBA00022692"/>
    </source>
</evidence>
<reference evidence="8 9" key="1">
    <citation type="submission" date="2020-04" db="EMBL/GenBank/DDBJ databases">
        <authorList>
            <person name="De Canck E."/>
        </authorList>
    </citation>
    <scope>NUCLEOTIDE SEQUENCE [LARGE SCALE GENOMIC DNA]</scope>
    <source>
        <strain evidence="8 9">LMG 28138</strain>
    </source>
</reference>
<dbReference type="CDD" id="cd17319">
    <property type="entry name" value="MFS_ExuT_GudP_like"/>
    <property type="match status" value="1"/>
</dbReference>
<dbReference type="AlphaFoldDB" id="A0A6S7AZ76"/>